<accession>A0A5B0S738</accession>
<evidence type="ECO:0000313" key="1">
    <source>
        <dbReference type="EMBL" id="KAA1133961.1"/>
    </source>
</evidence>
<protein>
    <submittedName>
        <fullName evidence="1">Uncharacterized protein</fullName>
    </submittedName>
</protein>
<dbReference type="EMBL" id="VDEP01000070">
    <property type="protein sequence ID" value="KAA1133961.1"/>
    <property type="molecule type" value="Genomic_DNA"/>
</dbReference>
<dbReference type="AlphaFoldDB" id="A0A5B0S738"/>
<gene>
    <name evidence="1" type="ORF">PGTUg99_033564</name>
</gene>
<comment type="caution">
    <text evidence="1">The sequence shown here is derived from an EMBL/GenBank/DDBJ whole genome shotgun (WGS) entry which is preliminary data.</text>
</comment>
<name>A0A5B0S738_PUCGR</name>
<reference evidence="1 2" key="1">
    <citation type="submission" date="2019-05" db="EMBL/GenBank/DDBJ databases">
        <title>Emergence of the Ug99 lineage of the wheat stem rust pathogen through somatic hybridization.</title>
        <authorList>
            <person name="Li F."/>
            <person name="Upadhyaya N.M."/>
            <person name="Sperschneider J."/>
            <person name="Matny O."/>
            <person name="Nguyen-Phuc H."/>
            <person name="Mago R."/>
            <person name="Raley C."/>
            <person name="Miller M.E."/>
            <person name="Silverstein K.A.T."/>
            <person name="Henningsen E."/>
            <person name="Hirsch C.D."/>
            <person name="Visser B."/>
            <person name="Pretorius Z.A."/>
            <person name="Steffenson B.J."/>
            <person name="Schwessinger B."/>
            <person name="Dodds P.N."/>
            <person name="Figueroa M."/>
        </authorList>
    </citation>
    <scope>NUCLEOTIDE SEQUENCE [LARGE SCALE GENOMIC DNA]</scope>
    <source>
        <strain evidence="1 2">Ug99</strain>
    </source>
</reference>
<dbReference type="Proteomes" id="UP000325313">
    <property type="component" value="Unassembled WGS sequence"/>
</dbReference>
<organism evidence="1 2">
    <name type="scientific">Puccinia graminis f. sp. tritici</name>
    <dbReference type="NCBI Taxonomy" id="56615"/>
    <lineage>
        <taxon>Eukaryota</taxon>
        <taxon>Fungi</taxon>
        <taxon>Dikarya</taxon>
        <taxon>Basidiomycota</taxon>
        <taxon>Pucciniomycotina</taxon>
        <taxon>Pucciniomycetes</taxon>
        <taxon>Pucciniales</taxon>
        <taxon>Pucciniaceae</taxon>
        <taxon>Puccinia</taxon>
    </lineage>
</organism>
<proteinExistence type="predicted"/>
<sequence length="153" mass="16417">MYVRVLIHAFKGPVTIAFGNGASAGSELPESDGRFPGVPIFRSRFDRYLRAAYIPNSGLGTVIAGLSIQSLSAVTGWTCHALVELNSAWAEWGTRPRSASGICHRVYRSLAFFATPSDAIAMCVNKMAGGENGAYACSSQWITPEIVDLSEIE</sequence>
<evidence type="ECO:0000313" key="2">
    <source>
        <dbReference type="Proteomes" id="UP000325313"/>
    </source>
</evidence>